<comment type="caution">
    <text evidence="10">The sequence shown here is derived from an EMBL/GenBank/DDBJ whole genome shotgun (WGS) entry which is preliminary data.</text>
</comment>
<proteinExistence type="predicted"/>
<dbReference type="InParanoid" id="A0A6L2PK58"/>
<dbReference type="GO" id="GO:0031012">
    <property type="term" value="C:extracellular matrix"/>
    <property type="evidence" value="ECO:0007669"/>
    <property type="project" value="TreeGrafter"/>
</dbReference>
<dbReference type="Gene3D" id="2.20.100.10">
    <property type="entry name" value="Thrombospondin type-1 (TSP1) repeat"/>
    <property type="match status" value="1"/>
</dbReference>
<dbReference type="PROSITE" id="PS50092">
    <property type="entry name" value="TSP1"/>
    <property type="match status" value="1"/>
</dbReference>
<keyword evidence="2" id="KW-0964">Secreted</keyword>
<name>A0A6L2PK58_COPFO</name>
<dbReference type="InterPro" id="IPR038678">
    <property type="entry name" value="Spondin_N_sf"/>
</dbReference>
<reference evidence="11" key="1">
    <citation type="submission" date="2020-01" db="EMBL/GenBank/DDBJ databases">
        <title>Draft genome sequence of the Termite Coptotermes fromosanus.</title>
        <authorList>
            <person name="Itakura S."/>
            <person name="Yosikawa Y."/>
            <person name="Umezawa K."/>
        </authorList>
    </citation>
    <scope>NUCLEOTIDE SEQUENCE [LARGE SCALE GENOMIC DNA]</scope>
</reference>
<dbReference type="GO" id="GO:0046872">
    <property type="term" value="F:metal ion binding"/>
    <property type="evidence" value="ECO:0007669"/>
    <property type="project" value="UniProtKB-KW"/>
</dbReference>
<evidence type="ECO:0000256" key="4">
    <source>
        <dbReference type="ARBA" id="ARBA00022723"/>
    </source>
</evidence>
<evidence type="ECO:0000313" key="11">
    <source>
        <dbReference type="Proteomes" id="UP000502823"/>
    </source>
</evidence>
<gene>
    <name evidence="10" type="ORF">Cfor_03648</name>
</gene>
<dbReference type="Pfam" id="PF19028">
    <property type="entry name" value="TSP1_spondin"/>
    <property type="match status" value="1"/>
</dbReference>
<keyword evidence="5" id="KW-0732">Signal</keyword>
<organism evidence="10 11">
    <name type="scientific">Coptotermes formosanus</name>
    <name type="common">Formosan subterranean termite</name>
    <dbReference type="NCBI Taxonomy" id="36987"/>
    <lineage>
        <taxon>Eukaryota</taxon>
        <taxon>Metazoa</taxon>
        <taxon>Ecdysozoa</taxon>
        <taxon>Arthropoda</taxon>
        <taxon>Hexapoda</taxon>
        <taxon>Insecta</taxon>
        <taxon>Pterygota</taxon>
        <taxon>Neoptera</taxon>
        <taxon>Polyneoptera</taxon>
        <taxon>Dictyoptera</taxon>
        <taxon>Blattodea</taxon>
        <taxon>Blattoidea</taxon>
        <taxon>Termitoidae</taxon>
        <taxon>Rhinotermitidae</taxon>
        <taxon>Coptotermes</taxon>
    </lineage>
</organism>
<evidence type="ECO:0000256" key="7">
    <source>
        <dbReference type="ARBA" id="ARBA00023157"/>
    </source>
</evidence>
<dbReference type="OrthoDB" id="6090599at2759"/>
<dbReference type="Pfam" id="PF06468">
    <property type="entry name" value="Spond_N"/>
    <property type="match status" value="1"/>
</dbReference>
<protein>
    <recommendedName>
        <fullName evidence="9">Spondin domain-containing protein</fullName>
    </recommendedName>
</protein>
<dbReference type="InterPro" id="IPR044004">
    <property type="entry name" value="TSP1_spondin_dom"/>
</dbReference>
<dbReference type="SMART" id="SM00209">
    <property type="entry name" value="TSP1"/>
    <property type="match status" value="1"/>
</dbReference>
<dbReference type="Proteomes" id="UP000502823">
    <property type="component" value="Unassembled WGS sequence"/>
</dbReference>
<dbReference type="InterPro" id="IPR036383">
    <property type="entry name" value="TSP1_rpt_sf"/>
</dbReference>
<evidence type="ECO:0000256" key="2">
    <source>
        <dbReference type="ARBA" id="ARBA00022525"/>
    </source>
</evidence>
<keyword evidence="3" id="KW-0272">Extracellular matrix</keyword>
<feature type="domain" description="Spondin" evidence="9">
    <location>
        <begin position="1"/>
        <end position="168"/>
    </location>
</feature>
<dbReference type="PROSITE" id="PS51020">
    <property type="entry name" value="SPONDIN"/>
    <property type="match status" value="1"/>
</dbReference>
<evidence type="ECO:0000259" key="9">
    <source>
        <dbReference type="PROSITE" id="PS51020"/>
    </source>
</evidence>
<keyword evidence="8" id="KW-0325">Glycoprotein</keyword>
<keyword evidence="6" id="KW-0130">Cell adhesion</keyword>
<comment type="subcellular location">
    <subcellularLocation>
        <location evidence="1">Secreted</location>
        <location evidence="1">Extracellular space</location>
        <location evidence="1">Extracellular matrix</location>
    </subcellularLocation>
</comment>
<dbReference type="PANTHER" id="PTHR11311:SF15">
    <property type="entry name" value="SPONDIN-2"/>
    <property type="match status" value="1"/>
</dbReference>
<evidence type="ECO:0000256" key="8">
    <source>
        <dbReference type="ARBA" id="ARBA00023180"/>
    </source>
</evidence>
<evidence type="ECO:0000313" key="10">
    <source>
        <dbReference type="EMBL" id="GFG32746.1"/>
    </source>
</evidence>
<dbReference type="InterPro" id="IPR009465">
    <property type="entry name" value="Spondin_N"/>
</dbReference>
<keyword evidence="7" id="KW-1015">Disulfide bond</keyword>
<evidence type="ECO:0000256" key="1">
    <source>
        <dbReference type="ARBA" id="ARBA00004498"/>
    </source>
</evidence>
<keyword evidence="4" id="KW-0479">Metal-binding</keyword>
<accession>A0A6L2PK58</accession>
<sequence>MNVGRGSGEMLVAVGVNQQKKKRSCTAEHGSRRRILFLVSDAYRADLKQRFLTTSHHVNKVSVVFIHVMIQYNEMNGTGCGSWCESYVQAVAPTGVSVVLRIVPSPDWFVGLDSLQLCKNGFWIDALSVQVGPLDAGIDSGFTFTAPNWPSEPRHKITHITAQQPSHPANSFYYPDKKQLPPIATFHFHKDKLYRLSEEIEHSPFDNTLLTVDDLEAKRLQDEISNDVLSSIMNDQTHHSKLGKHRRIRKGSRTYPVVPGRRAISCQVSEWQPWSPCSVSCGIGESTRRRQVLKHARRGGRHCPSLAETKWCGEHTDCPQRFFNW</sequence>
<dbReference type="InterPro" id="IPR000884">
    <property type="entry name" value="TSP1_rpt"/>
</dbReference>
<keyword evidence="11" id="KW-1185">Reference proteome</keyword>
<dbReference type="PANTHER" id="PTHR11311">
    <property type="entry name" value="SPONDIN"/>
    <property type="match status" value="1"/>
</dbReference>
<evidence type="ECO:0000256" key="6">
    <source>
        <dbReference type="ARBA" id="ARBA00022889"/>
    </source>
</evidence>
<dbReference type="AlphaFoldDB" id="A0A6L2PK58"/>
<evidence type="ECO:0000256" key="3">
    <source>
        <dbReference type="ARBA" id="ARBA00022530"/>
    </source>
</evidence>
<dbReference type="SUPFAM" id="SSF82895">
    <property type="entry name" value="TSP-1 type 1 repeat"/>
    <property type="match status" value="1"/>
</dbReference>
<evidence type="ECO:0000256" key="5">
    <source>
        <dbReference type="ARBA" id="ARBA00022729"/>
    </source>
</evidence>
<dbReference type="GO" id="GO:0007155">
    <property type="term" value="P:cell adhesion"/>
    <property type="evidence" value="ECO:0007669"/>
    <property type="project" value="UniProtKB-KW"/>
</dbReference>
<dbReference type="EMBL" id="BLKM01000388">
    <property type="protein sequence ID" value="GFG32746.1"/>
    <property type="molecule type" value="Genomic_DNA"/>
</dbReference>
<dbReference type="InterPro" id="IPR051418">
    <property type="entry name" value="Spondin/Thrombospondin_T1"/>
</dbReference>
<dbReference type="Gene3D" id="2.60.40.2130">
    <property type="entry name" value="F-spondin domain"/>
    <property type="match status" value="1"/>
</dbReference>